<dbReference type="Proteomes" id="UP000288805">
    <property type="component" value="Unassembled WGS sequence"/>
</dbReference>
<reference evidence="2 3" key="1">
    <citation type="journal article" date="2018" name="PLoS Genet.">
        <title>Population sequencing reveals clonal diversity and ancestral inbreeding in the grapevine cultivar Chardonnay.</title>
        <authorList>
            <person name="Roach M.J."/>
            <person name="Johnson D.L."/>
            <person name="Bohlmann J."/>
            <person name="van Vuuren H.J."/>
            <person name="Jones S.J."/>
            <person name="Pretorius I.S."/>
            <person name="Schmidt S.A."/>
            <person name="Borneman A.R."/>
        </authorList>
    </citation>
    <scope>NUCLEOTIDE SEQUENCE [LARGE SCALE GENOMIC DNA]</scope>
    <source>
        <strain evidence="3">cv. Chardonnay</strain>
        <tissue evidence="2">Leaf</tissue>
    </source>
</reference>
<dbReference type="InterPro" id="IPR000073">
    <property type="entry name" value="AB_hydrolase_1"/>
</dbReference>
<evidence type="ECO:0000259" key="1">
    <source>
        <dbReference type="Pfam" id="PF00561"/>
    </source>
</evidence>
<organism evidence="2 3">
    <name type="scientific">Vitis vinifera</name>
    <name type="common">Grape</name>
    <dbReference type="NCBI Taxonomy" id="29760"/>
    <lineage>
        <taxon>Eukaryota</taxon>
        <taxon>Viridiplantae</taxon>
        <taxon>Streptophyta</taxon>
        <taxon>Embryophyta</taxon>
        <taxon>Tracheophyta</taxon>
        <taxon>Spermatophyta</taxon>
        <taxon>Magnoliopsida</taxon>
        <taxon>eudicotyledons</taxon>
        <taxon>Gunneridae</taxon>
        <taxon>Pentapetalae</taxon>
        <taxon>rosids</taxon>
        <taxon>Vitales</taxon>
        <taxon>Vitaceae</taxon>
        <taxon>Viteae</taxon>
        <taxon>Vitis</taxon>
    </lineage>
</organism>
<dbReference type="PANTHER" id="PTHR43689:SF1">
    <property type="entry name" value="ALPHA_BETA-HYDROLASES SUPERFAMILY PROTEIN"/>
    <property type="match status" value="1"/>
</dbReference>
<feature type="domain" description="AB hydrolase-1" evidence="1">
    <location>
        <begin position="146"/>
        <end position="449"/>
    </location>
</feature>
<dbReference type="EMBL" id="QGNW01000254">
    <property type="protein sequence ID" value="RVW81375.1"/>
    <property type="molecule type" value="Genomic_DNA"/>
</dbReference>
<dbReference type="Gene3D" id="3.40.50.1820">
    <property type="entry name" value="alpha/beta hydrolase"/>
    <property type="match status" value="1"/>
</dbReference>
<dbReference type="SUPFAM" id="SSF53474">
    <property type="entry name" value="alpha/beta-Hydrolases"/>
    <property type="match status" value="1"/>
</dbReference>
<evidence type="ECO:0000313" key="3">
    <source>
        <dbReference type="Proteomes" id="UP000288805"/>
    </source>
</evidence>
<dbReference type="AlphaFoldDB" id="A0A438HAA0"/>
<protein>
    <recommendedName>
        <fullName evidence="1">AB hydrolase-1 domain-containing protein</fullName>
    </recommendedName>
</protein>
<dbReference type="InterPro" id="IPR029058">
    <property type="entry name" value="AB_hydrolase_fold"/>
</dbReference>
<proteinExistence type="predicted"/>
<evidence type="ECO:0000313" key="2">
    <source>
        <dbReference type="EMBL" id="RVW81375.1"/>
    </source>
</evidence>
<sequence length="518" mass="57280">MSGVVQLASQVFHVNNFPHQLFSEVAESKIFLLHSTPKHALLQAASASSAADYYGNIFPIHLKYLGTFWGNGWMQKTKQKRRRIAGIDQDELLDPTLLADPDSCFCEFKGVTIHHKVCDADPQAHNPLENQAPSQLANQTKTIGFPMILLHGFGASVFSWNRVMKPLAQVTGSKVLAFDRPAFGLTSRVNFLEQSSPSYQDTRPLNPYSMAFSVLATLGFIDLLAADKAILVGHSAGSIVAVNSYFEAPERVAALILVAPAILAPLSVCKVTKGNRLLKVEGNQLGRDDQIQEGSSNSNIHENPFIRVCKILSKFSKYIVRAIAQMMKRTANMLNSLYKKALSAILRSAFAVMLVRMIIDRFGIAAIRNAWHDSSQITDHVLYGYTKPLRTKGWDRALVEYTAAMLTDSTSESKLPLVKRLDEISCPVLIITGDNDRLVPLGMLRDCRGPFQDLALKLSSIVVTCPRRKGGGVSYNCILTENILAKCFGRSEKQHSSNLKSAPRFISPFYFYLKQIGG</sequence>
<comment type="caution">
    <text evidence="2">The sequence shown here is derived from an EMBL/GenBank/DDBJ whole genome shotgun (WGS) entry which is preliminary data.</text>
</comment>
<name>A0A438HAA0_VITVI</name>
<gene>
    <name evidence="2" type="ORF">CK203_038138</name>
</gene>
<accession>A0A438HAA0</accession>
<dbReference type="Pfam" id="PF00561">
    <property type="entry name" value="Abhydrolase_1"/>
    <property type="match status" value="1"/>
</dbReference>
<dbReference type="PANTHER" id="PTHR43689">
    <property type="entry name" value="HYDROLASE"/>
    <property type="match status" value="1"/>
</dbReference>